<keyword evidence="3 8" id="KW-0812">Transmembrane</keyword>
<dbReference type="PANTHER" id="PTHR43731">
    <property type="entry name" value="RHOMBOID PROTEASE"/>
    <property type="match status" value="1"/>
</dbReference>
<dbReference type="GO" id="GO:0004252">
    <property type="term" value="F:serine-type endopeptidase activity"/>
    <property type="evidence" value="ECO:0007669"/>
    <property type="project" value="InterPro"/>
</dbReference>
<comment type="subcellular location">
    <subcellularLocation>
        <location evidence="1">Membrane</location>
        <topology evidence="1">Multi-pass membrane protein</topology>
    </subcellularLocation>
</comment>
<reference evidence="10" key="1">
    <citation type="submission" date="2021-01" db="EMBL/GenBank/DDBJ databases">
        <authorList>
            <person name="Corre E."/>
            <person name="Pelletier E."/>
            <person name="Niang G."/>
            <person name="Scheremetjew M."/>
            <person name="Finn R."/>
            <person name="Kale V."/>
            <person name="Holt S."/>
            <person name="Cochrane G."/>
            <person name="Meng A."/>
            <person name="Brown T."/>
            <person name="Cohen L."/>
        </authorList>
    </citation>
    <scope>NUCLEOTIDE SEQUENCE</scope>
    <source>
        <strain evidence="10">UIO037</strain>
    </source>
</reference>
<proteinExistence type="inferred from homology"/>
<feature type="transmembrane region" description="Helical" evidence="8">
    <location>
        <begin position="84"/>
        <end position="105"/>
    </location>
</feature>
<feature type="region of interest" description="Disordered" evidence="7">
    <location>
        <begin position="341"/>
        <end position="382"/>
    </location>
</feature>
<evidence type="ECO:0000256" key="7">
    <source>
        <dbReference type="SAM" id="MobiDB-lite"/>
    </source>
</evidence>
<evidence type="ECO:0000256" key="2">
    <source>
        <dbReference type="ARBA" id="ARBA00009045"/>
    </source>
</evidence>
<feature type="compositionally biased region" description="Pro residues" evidence="7">
    <location>
        <begin position="341"/>
        <end position="376"/>
    </location>
</feature>
<dbReference type="SUPFAM" id="SSF144091">
    <property type="entry name" value="Rhomboid-like"/>
    <property type="match status" value="1"/>
</dbReference>
<evidence type="ECO:0000256" key="1">
    <source>
        <dbReference type="ARBA" id="ARBA00004141"/>
    </source>
</evidence>
<keyword evidence="6 8" id="KW-0472">Membrane</keyword>
<dbReference type="AlphaFoldDB" id="A0A7S4IT64"/>
<dbReference type="Pfam" id="PF01694">
    <property type="entry name" value="Rhomboid"/>
    <property type="match status" value="1"/>
</dbReference>
<evidence type="ECO:0000256" key="4">
    <source>
        <dbReference type="ARBA" id="ARBA00022801"/>
    </source>
</evidence>
<organism evidence="10">
    <name type="scientific">Prymnesium polylepis</name>
    <dbReference type="NCBI Taxonomy" id="72548"/>
    <lineage>
        <taxon>Eukaryota</taxon>
        <taxon>Haptista</taxon>
        <taxon>Haptophyta</taxon>
        <taxon>Prymnesiophyceae</taxon>
        <taxon>Prymnesiales</taxon>
        <taxon>Prymnesiaceae</taxon>
        <taxon>Prymnesium</taxon>
    </lineage>
</organism>
<feature type="transmembrane region" description="Helical" evidence="8">
    <location>
        <begin position="117"/>
        <end position="137"/>
    </location>
</feature>
<feature type="transmembrane region" description="Helical" evidence="8">
    <location>
        <begin position="752"/>
        <end position="771"/>
    </location>
</feature>
<keyword evidence="5 8" id="KW-1133">Transmembrane helix</keyword>
<feature type="transmembrane region" description="Helical" evidence="8">
    <location>
        <begin position="683"/>
        <end position="706"/>
    </location>
</feature>
<dbReference type="EMBL" id="HBKO01027505">
    <property type="protein sequence ID" value="CAE2239097.1"/>
    <property type="molecule type" value="Transcribed_RNA"/>
</dbReference>
<feature type="domain" description="Peptidase S54 rhomboid" evidence="9">
    <location>
        <begin position="585"/>
        <end position="706"/>
    </location>
</feature>
<dbReference type="InterPro" id="IPR022764">
    <property type="entry name" value="Peptidase_S54_rhomboid_dom"/>
</dbReference>
<keyword evidence="4" id="KW-0378">Hydrolase</keyword>
<evidence type="ECO:0000256" key="6">
    <source>
        <dbReference type="ARBA" id="ARBA00023136"/>
    </source>
</evidence>
<feature type="transmembrane region" description="Helical" evidence="8">
    <location>
        <begin position="653"/>
        <end position="671"/>
    </location>
</feature>
<accession>A0A7S4IT64</accession>
<dbReference type="GO" id="GO:0016020">
    <property type="term" value="C:membrane"/>
    <property type="evidence" value="ECO:0007669"/>
    <property type="project" value="UniProtKB-SubCell"/>
</dbReference>
<name>A0A7S4IT64_9EUKA</name>
<gene>
    <name evidence="10" type="ORF">CPOL0286_LOCUS12633</name>
</gene>
<evidence type="ECO:0000256" key="5">
    <source>
        <dbReference type="ARBA" id="ARBA00022989"/>
    </source>
</evidence>
<dbReference type="PANTHER" id="PTHR43731:SF14">
    <property type="entry name" value="PRESENILIN-ASSOCIATED RHOMBOID-LIKE PROTEIN, MITOCHONDRIAL"/>
    <property type="match status" value="1"/>
</dbReference>
<protein>
    <recommendedName>
        <fullName evidence="9">Peptidase S54 rhomboid domain-containing protein</fullName>
    </recommendedName>
</protein>
<dbReference type="InterPro" id="IPR050925">
    <property type="entry name" value="Rhomboid_protease_S54"/>
</dbReference>
<feature type="compositionally biased region" description="Polar residues" evidence="7">
    <location>
        <begin position="458"/>
        <end position="476"/>
    </location>
</feature>
<evidence type="ECO:0000256" key="8">
    <source>
        <dbReference type="SAM" id="Phobius"/>
    </source>
</evidence>
<sequence length="845" mass="90541">MQEQMDEVEELEVALAISRSLFESSECPAQSGPEESHRVATMESAELTAPHFSSQPSFWHWRSVASDDAGNDSSPGLSSAPISWIAWCPCICLACLLCPCSCVYVSVVPACRPRSIVAMMCVAACLLHSVVGIWLLYTDPLSQQGSWCSDSVWLDDLNGSAAASGEVFFAATLDAARVSWYGPAMESTLRGRQSVPSLQLSRRSYCLMLRASAPFLLDTHTSRAYVTYGQRDSADAPPADAPPAGSERNVVELYEHSMSVYNLMASPPQRVTAKVYSGVHVNATQTTCVDANVTGWQNGGGHSLSCAKLSSWCRRAAAFPSVAHACPRTCEQCSPQPLPSPPLPLPSPPLLPPPSPLQPPLPPLKPSQPPPPPAPTWPNGVPSTSTTCCPSVRVSALIPTSEAGGCLGVFSQTGSFVHRRPIYEQHRADSTWRLYFEARSGFWRCDGASAQRSDILSWQSDQHPDNSCPSSASVQSRGREEEPGGRWVSYHGITISCLGSPVLLSPVVGLSCQVQIRLDIDPLGLPIDEIRFTGIAHRVAHDRSCPASDAWRFVSNVLLPIDPAYHHLVGGSRLVWTLREASGCLRLLSANFVHTGLVHLWLNCVALLRATSLMRSMNIPEGDLLKILLAAAIATTVFGAAQGSCQGASGIVFGYHGAIIVSARFSWVVLVEPILSFAVTTVLFAYGVPIISYSGHLGGLLAGGVVQVSIERTRGTQGTCYDFGKPSIALCVYVVMLALAMVPWLGSAPTPVWLVAPSFVGGGYIVAGVLLSTRDPHAVDFFAVRSALDFRKQFRQWAGRLRDPRLASANSCEVELSTVLGDPVCVQPVREDPLSIATCKSGAAA</sequence>
<evidence type="ECO:0000259" key="9">
    <source>
        <dbReference type="Pfam" id="PF01694"/>
    </source>
</evidence>
<comment type="similarity">
    <text evidence="2">Belongs to the peptidase S54 family.</text>
</comment>
<dbReference type="Gene3D" id="1.20.1540.10">
    <property type="entry name" value="Rhomboid-like"/>
    <property type="match status" value="1"/>
</dbReference>
<feature type="region of interest" description="Disordered" evidence="7">
    <location>
        <begin position="458"/>
        <end position="483"/>
    </location>
</feature>
<dbReference type="InterPro" id="IPR035952">
    <property type="entry name" value="Rhomboid-like_sf"/>
</dbReference>
<evidence type="ECO:0000256" key="3">
    <source>
        <dbReference type="ARBA" id="ARBA00022692"/>
    </source>
</evidence>
<feature type="transmembrane region" description="Helical" evidence="8">
    <location>
        <begin position="624"/>
        <end position="641"/>
    </location>
</feature>
<feature type="transmembrane region" description="Helical" evidence="8">
    <location>
        <begin position="727"/>
        <end position="746"/>
    </location>
</feature>
<evidence type="ECO:0000313" key="10">
    <source>
        <dbReference type="EMBL" id="CAE2239097.1"/>
    </source>
</evidence>